<feature type="binding site" evidence="1">
    <location>
        <position position="366"/>
    </location>
    <ligand>
        <name>substrate</name>
    </ligand>
</feature>
<name>A0A1D3L545_9EURY</name>
<dbReference type="GO" id="GO:0009229">
    <property type="term" value="P:thiamine diphosphate biosynthetic process"/>
    <property type="evidence" value="ECO:0007669"/>
    <property type="project" value="UniProtKB-UniRule"/>
</dbReference>
<dbReference type="EMBL" id="LT607756">
    <property type="protein sequence ID" value="SCG86764.1"/>
    <property type="molecule type" value="Genomic_DNA"/>
</dbReference>
<keyword evidence="6" id="KW-1185">Reference proteome</keyword>
<dbReference type="InterPro" id="IPR016188">
    <property type="entry name" value="PurM-like_N"/>
</dbReference>
<gene>
    <name evidence="1 5" type="primary">thiL</name>
    <name evidence="5" type="ORF">MCBB_2225</name>
</gene>
<feature type="binding site" evidence="1">
    <location>
        <position position="161"/>
    </location>
    <ligand>
        <name>ATP</name>
        <dbReference type="ChEBI" id="CHEBI:30616"/>
    </ligand>
</feature>
<keyword evidence="1 5" id="KW-0808">Transferase</keyword>
<dbReference type="InterPro" id="IPR010918">
    <property type="entry name" value="PurM-like_C_dom"/>
</dbReference>
<feature type="binding site" evidence="1">
    <location>
        <position position="253"/>
    </location>
    <ligand>
        <name>Mg(2+)</name>
        <dbReference type="ChEBI" id="CHEBI:18420"/>
        <label>3</label>
    </ligand>
</feature>
<feature type="binding site" evidence="1">
    <location>
        <position position="255"/>
    </location>
    <ligand>
        <name>ATP</name>
        <dbReference type="ChEBI" id="CHEBI:30616"/>
    </ligand>
</feature>
<evidence type="ECO:0000313" key="5">
    <source>
        <dbReference type="EMBL" id="SCG86764.1"/>
    </source>
</evidence>
<comment type="caution">
    <text evidence="1">Lacks conserved residue(s) required for the propagation of feature annotation.</text>
</comment>
<dbReference type="GeneID" id="30413060"/>
<feature type="binding site" evidence="1">
    <location>
        <position position="88"/>
    </location>
    <ligand>
        <name>Mg(2+)</name>
        <dbReference type="ChEBI" id="CHEBI:18420"/>
        <label>2</label>
    </ligand>
</feature>
<comment type="catalytic activity">
    <reaction evidence="1">
        <text>thiamine phosphate + ATP = thiamine diphosphate + ADP</text>
        <dbReference type="Rhea" id="RHEA:15913"/>
        <dbReference type="ChEBI" id="CHEBI:30616"/>
        <dbReference type="ChEBI" id="CHEBI:37575"/>
        <dbReference type="ChEBI" id="CHEBI:58937"/>
        <dbReference type="ChEBI" id="CHEBI:456216"/>
        <dbReference type="EC" id="2.7.4.16"/>
    </reaction>
</comment>
<dbReference type="InterPro" id="IPR006283">
    <property type="entry name" value="ThiL-like"/>
</dbReference>
<dbReference type="Gene3D" id="3.90.650.10">
    <property type="entry name" value="PurM-like C-terminal domain"/>
    <property type="match status" value="1"/>
</dbReference>
<dbReference type="RefSeq" id="WP_071907796.1">
    <property type="nucleotide sequence ID" value="NZ_LT607756.1"/>
</dbReference>
<dbReference type="PIRSF" id="PIRSF005303">
    <property type="entry name" value="Thiam_monoph_kin"/>
    <property type="match status" value="1"/>
</dbReference>
<dbReference type="Pfam" id="PF02769">
    <property type="entry name" value="AIRS_C"/>
    <property type="match status" value="1"/>
</dbReference>
<keyword evidence="1 5" id="KW-0418">Kinase</keyword>
<keyword evidence="1" id="KW-0784">Thiamine biosynthesis</keyword>
<dbReference type="GO" id="GO:0000287">
    <property type="term" value="F:magnesium ion binding"/>
    <property type="evidence" value="ECO:0007669"/>
    <property type="project" value="UniProtKB-UniRule"/>
</dbReference>
<dbReference type="InterPro" id="IPR036676">
    <property type="entry name" value="PurM-like_C_sf"/>
</dbReference>
<dbReference type="GO" id="GO:0005524">
    <property type="term" value="F:ATP binding"/>
    <property type="evidence" value="ECO:0007669"/>
    <property type="project" value="UniProtKB-UniRule"/>
</dbReference>
<feature type="binding site" evidence="1">
    <location>
        <position position="44"/>
    </location>
    <ligand>
        <name>Mg(2+)</name>
        <dbReference type="ChEBI" id="CHEBI:18420"/>
        <label>4</label>
    </ligand>
</feature>
<reference evidence="5 6" key="1">
    <citation type="submission" date="2016-08" db="EMBL/GenBank/DDBJ databases">
        <authorList>
            <person name="Seilhamer J.J."/>
        </authorList>
    </citation>
    <scope>NUCLEOTIDE SEQUENCE [LARGE SCALE GENOMIC DNA]</scope>
    <source>
        <strain evidence="5">Buetzberg</strain>
    </source>
</reference>
<evidence type="ECO:0000256" key="1">
    <source>
        <dbReference type="HAMAP-Rule" id="MF_02128"/>
    </source>
</evidence>
<dbReference type="STRING" id="118062.MCBB_2225"/>
<comment type="pathway">
    <text evidence="1">Cofactor biosynthesis; thiamine diphosphate biosynthesis; thiamine diphosphate from thiamine phosphate: step 1/1.</text>
</comment>
<feature type="binding site" evidence="1">
    <location>
        <position position="58"/>
    </location>
    <ligand>
        <name>Mg(2+)</name>
        <dbReference type="ChEBI" id="CHEBI:18420"/>
        <label>4</label>
    </ligand>
</feature>
<comment type="function">
    <text evidence="1">Catalyzes the ATP-dependent phosphorylation of thiamine-monophosphate (TMP) to form thiamine-pyrophosphate (TPP), the active form of vitamin B1.</text>
</comment>
<comment type="similarity">
    <text evidence="1">Belongs to the thiamine-monophosphate kinase family.</text>
</comment>
<evidence type="ECO:0000259" key="4">
    <source>
        <dbReference type="Pfam" id="PF02769"/>
    </source>
</evidence>
<keyword evidence="1" id="KW-0067">ATP-binding</keyword>
<keyword evidence="1" id="KW-0479">Metal-binding</keyword>
<dbReference type="UniPathway" id="UPA00060">
    <property type="reaction ID" value="UER00142"/>
</dbReference>
<dbReference type="Gene3D" id="3.30.1330.10">
    <property type="entry name" value="PurM-like, N-terminal domain"/>
    <property type="match status" value="1"/>
</dbReference>
<feature type="binding site" evidence="1">
    <location>
        <position position="88"/>
    </location>
    <ligand>
        <name>Mg(2+)</name>
        <dbReference type="ChEBI" id="CHEBI:18420"/>
        <label>4</label>
    </ligand>
</feature>
<feature type="compositionally biased region" description="Acidic residues" evidence="2">
    <location>
        <begin position="194"/>
        <end position="211"/>
    </location>
</feature>
<feature type="binding site" evidence="1">
    <location>
        <position position="44"/>
    </location>
    <ligand>
        <name>Mg(2+)</name>
        <dbReference type="ChEBI" id="CHEBI:18420"/>
        <label>3</label>
    </ligand>
</feature>
<protein>
    <recommendedName>
        <fullName evidence="1">Thiamine-monophosphate kinase</fullName>
        <shortName evidence="1">TMP kinase</shortName>
        <shortName evidence="1">Thiamine-phosphate kinase</shortName>
        <ecNumber evidence="1">2.7.4.16</ecNumber>
    </recommendedName>
</protein>
<feature type="binding site" evidence="1">
    <location>
        <position position="256"/>
    </location>
    <ligand>
        <name>Mg(2+)</name>
        <dbReference type="ChEBI" id="CHEBI:18420"/>
        <label>5</label>
    </ligand>
</feature>
<dbReference type="PANTHER" id="PTHR30270">
    <property type="entry name" value="THIAMINE-MONOPHOSPHATE KINASE"/>
    <property type="match status" value="1"/>
</dbReference>
<comment type="miscellaneous">
    <text evidence="1">Reaction mechanism of ThiL seems to utilize a direct, inline transfer of the gamma-phosphate of ATP to TMP rather than a phosphorylated enzyme intermediate.</text>
</comment>
<dbReference type="PANTHER" id="PTHR30270:SF3">
    <property type="entry name" value="THIAMINE-MONOPHOSPHATE KINASE"/>
    <property type="match status" value="1"/>
</dbReference>
<dbReference type="GO" id="GO:0009228">
    <property type="term" value="P:thiamine biosynthetic process"/>
    <property type="evidence" value="ECO:0007669"/>
    <property type="project" value="UniProtKB-KW"/>
</dbReference>
<dbReference type="Proteomes" id="UP000094707">
    <property type="component" value="Chromosome I"/>
</dbReference>
<evidence type="ECO:0000313" key="6">
    <source>
        <dbReference type="Proteomes" id="UP000094707"/>
    </source>
</evidence>
<dbReference type="AlphaFoldDB" id="A0A1D3L545"/>
<dbReference type="InterPro" id="IPR036921">
    <property type="entry name" value="PurM-like_N_sf"/>
</dbReference>
<feature type="binding site" evidence="1">
    <location>
        <begin position="135"/>
        <end position="136"/>
    </location>
    <ligand>
        <name>ATP</name>
        <dbReference type="ChEBI" id="CHEBI:30616"/>
    </ligand>
</feature>
<feature type="binding site" evidence="1">
    <location>
        <position position="307"/>
    </location>
    <ligand>
        <name>substrate</name>
    </ligand>
</feature>
<evidence type="ECO:0000259" key="3">
    <source>
        <dbReference type="Pfam" id="PF00586"/>
    </source>
</evidence>
<dbReference type="NCBIfam" id="TIGR01379">
    <property type="entry name" value="thiL"/>
    <property type="match status" value="1"/>
</dbReference>
<dbReference type="KEGG" id="mcub:MCBB_2225"/>
<keyword evidence="1" id="KW-0547">Nucleotide-binding</keyword>
<keyword evidence="1" id="KW-0460">Magnesium</keyword>
<dbReference type="SUPFAM" id="SSF56042">
    <property type="entry name" value="PurM C-terminal domain-like"/>
    <property type="match status" value="1"/>
</dbReference>
<dbReference type="GO" id="GO:0009030">
    <property type="term" value="F:thiamine-phosphate kinase activity"/>
    <property type="evidence" value="ECO:0007669"/>
    <property type="project" value="UniProtKB-UniRule"/>
</dbReference>
<feature type="binding site" evidence="1">
    <location>
        <position position="136"/>
    </location>
    <ligand>
        <name>Mg(2+)</name>
        <dbReference type="ChEBI" id="CHEBI:18420"/>
        <label>1</label>
    </ligand>
</feature>
<dbReference type="CDD" id="cd02194">
    <property type="entry name" value="ThiL"/>
    <property type="match status" value="1"/>
</dbReference>
<proteinExistence type="inferred from homology"/>
<dbReference type="Pfam" id="PF00586">
    <property type="entry name" value="AIRS"/>
    <property type="match status" value="1"/>
</dbReference>
<evidence type="ECO:0000256" key="2">
    <source>
        <dbReference type="SAM" id="MobiDB-lite"/>
    </source>
</evidence>
<organism evidence="5 6">
    <name type="scientific">Methanobacterium congolense</name>
    <dbReference type="NCBI Taxonomy" id="118062"/>
    <lineage>
        <taxon>Archaea</taxon>
        <taxon>Methanobacteriati</taxon>
        <taxon>Methanobacteriota</taxon>
        <taxon>Methanomada group</taxon>
        <taxon>Methanobacteria</taxon>
        <taxon>Methanobacteriales</taxon>
        <taxon>Methanobacteriaceae</taxon>
        <taxon>Methanobacterium</taxon>
    </lineage>
</organism>
<dbReference type="SUPFAM" id="SSF55326">
    <property type="entry name" value="PurM N-terminal domain-like"/>
    <property type="match status" value="1"/>
</dbReference>
<dbReference type="EC" id="2.7.4.16" evidence="1"/>
<sequence>MKISDLGEKELIKRLLKRSQKFQSHPLFLNTFLDDKSFKSRSDDAALIDLGENYLVATSDMLMQSSHFPPQMTAHQIGKKVVTVNVSDIAAMGADTIGMIISMGLPSSMPLDYFDQMVEGILEACKDYGMVLIGGDTNESSELTLCGTCIGMVAKENVLMKEGIKPGDVVAVTGELGLAAAGFELLIQELEGSDENSFDEDFEENSEEDFNSNDNNSLDVFKDTALKHALEPHARLEEGVLLGKTGYLTSATDITDGLLSEVGELMDANPGIGMKLHQSRIPMDPELFKLADALGKDPLELALSYGEDFELLLTVKKERFHELKKVVNEAFEGKVILHEIGMADSSGRISMIDKDKKTKILTARGYQHLTDSS</sequence>
<dbReference type="PATRIC" id="fig|129848.4.peg.2272"/>
<feature type="binding site" evidence="1">
    <location>
        <position position="60"/>
    </location>
    <ligand>
        <name>Mg(2+)</name>
        <dbReference type="ChEBI" id="CHEBI:18420"/>
        <label>1</label>
    </ligand>
</feature>
<feature type="domain" description="PurM-like N-terminal" evidence="3">
    <location>
        <begin position="43"/>
        <end position="153"/>
    </location>
</feature>
<feature type="binding site" evidence="1">
    <location>
        <position position="67"/>
    </location>
    <ligand>
        <name>substrate</name>
    </ligand>
</feature>
<feature type="binding site" evidence="1">
    <location>
        <position position="88"/>
    </location>
    <ligand>
        <name>Mg(2+)</name>
        <dbReference type="ChEBI" id="CHEBI:18420"/>
        <label>3</label>
    </ligand>
</feature>
<feature type="domain" description="PurM-like C-terminal" evidence="4">
    <location>
        <begin position="165"/>
        <end position="350"/>
    </location>
</feature>
<dbReference type="HAMAP" id="MF_02128">
    <property type="entry name" value="TMP_kinase"/>
    <property type="match status" value="1"/>
</dbReference>
<accession>A0A1D3L545</accession>
<feature type="binding site" evidence="1">
    <location>
        <position position="59"/>
    </location>
    <ligand>
        <name>Mg(2+)</name>
        <dbReference type="ChEBI" id="CHEBI:18420"/>
        <label>1</label>
    </ligand>
</feature>
<dbReference type="OrthoDB" id="45909at2157"/>
<feature type="region of interest" description="Disordered" evidence="2">
    <location>
        <begin position="194"/>
        <end position="214"/>
    </location>
</feature>
<feature type="binding site" evidence="1">
    <location>
        <position position="60"/>
    </location>
    <ligand>
        <name>Mg(2+)</name>
        <dbReference type="ChEBI" id="CHEBI:18420"/>
        <label>2</label>
    </ligand>
</feature>